<organism evidence="1 2">
    <name type="scientific">Parablautia intestinalis</name>
    <dbReference type="NCBI Taxonomy" id="2320100"/>
    <lineage>
        <taxon>Bacteria</taxon>
        <taxon>Bacillati</taxon>
        <taxon>Bacillota</taxon>
        <taxon>Clostridia</taxon>
        <taxon>Lachnospirales</taxon>
        <taxon>Lachnospiraceae</taxon>
        <taxon>Parablautia</taxon>
    </lineage>
</organism>
<gene>
    <name evidence="1" type="ORF">D7V94_10895</name>
</gene>
<dbReference type="GO" id="GO:0004521">
    <property type="term" value="F:RNA endonuclease activity"/>
    <property type="evidence" value="ECO:0007669"/>
    <property type="project" value="InterPro"/>
</dbReference>
<dbReference type="InterPro" id="IPR053735">
    <property type="entry name" value="Type_III_TA_endoRNase"/>
</dbReference>
<name>A0A3A9AIV0_9FIRM</name>
<dbReference type="GO" id="GO:0003723">
    <property type="term" value="F:RNA binding"/>
    <property type="evidence" value="ECO:0007669"/>
    <property type="project" value="InterPro"/>
</dbReference>
<proteinExistence type="predicted"/>
<evidence type="ECO:0008006" key="3">
    <source>
        <dbReference type="Google" id="ProtNLM"/>
    </source>
</evidence>
<protein>
    <recommendedName>
        <fullName evidence="3">Type III toxin-antitoxin system ToxN/AbiQ family toxin</fullName>
    </recommendedName>
</protein>
<accession>A0A3A9AIV0</accession>
<evidence type="ECO:0000313" key="1">
    <source>
        <dbReference type="EMBL" id="RKI91392.1"/>
    </source>
</evidence>
<dbReference type="AlphaFoldDB" id="A0A3A9AIV0"/>
<dbReference type="InterPro" id="IPR025911">
    <property type="entry name" value="ToxN/AbiQ_toxin"/>
</dbReference>
<dbReference type="RefSeq" id="WP_120469636.1">
    <property type="nucleotide sequence ID" value="NZ_RAYQ01000010.1"/>
</dbReference>
<dbReference type="OrthoDB" id="1655812at2"/>
<dbReference type="EMBL" id="RAYQ01000010">
    <property type="protein sequence ID" value="RKI91392.1"/>
    <property type="molecule type" value="Genomic_DNA"/>
</dbReference>
<dbReference type="Proteomes" id="UP000280696">
    <property type="component" value="Unassembled WGS sequence"/>
</dbReference>
<sequence>MQTDFNLYKVDMKYIRNLHNIDDKVLSVSPQTGKDNRVFVGIAIICGIHKYCIPLSSPKEKHKKMKNSMDFSKIEINGKLLGVLNFKLNTY</sequence>
<dbReference type="Pfam" id="PF13958">
    <property type="entry name" value="ToxN_toxin"/>
    <property type="match status" value="1"/>
</dbReference>
<comment type="caution">
    <text evidence="1">The sequence shown here is derived from an EMBL/GenBank/DDBJ whole genome shotgun (WGS) entry which is preliminary data.</text>
</comment>
<keyword evidence="2" id="KW-1185">Reference proteome</keyword>
<dbReference type="Gene3D" id="3.10.129.130">
    <property type="match status" value="1"/>
</dbReference>
<reference evidence="1 2" key="1">
    <citation type="submission" date="2018-09" db="EMBL/GenBank/DDBJ databases">
        <title>Murine metabolic-syndrome-specific gut microbial biobank.</title>
        <authorList>
            <person name="Liu C."/>
        </authorList>
    </citation>
    <scope>NUCLEOTIDE SEQUENCE [LARGE SCALE GENOMIC DNA]</scope>
    <source>
        <strain evidence="1 2">0.1xD8-82</strain>
    </source>
</reference>
<evidence type="ECO:0000313" key="2">
    <source>
        <dbReference type="Proteomes" id="UP000280696"/>
    </source>
</evidence>